<reference evidence="5 6" key="1">
    <citation type="submission" date="2018-11" db="EMBL/GenBank/DDBJ databases">
        <title>Rufibacter latericius sp. nov., isolated from water in Baiyang Lake.</title>
        <authorList>
            <person name="Yang Y."/>
        </authorList>
    </citation>
    <scope>NUCLEOTIDE SEQUENCE [LARGE SCALE GENOMIC DNA]</scope>
    <source>
        <strain evidence="5 6">MCC P1</strain>
    </source>
</reference>
<dbReference type="PRINTS" id="PR00038">
    <property type="entry name" value="HTHLUXR"/>
</dbReference>
<dbReference type="Pfam" id="PF00196">
    <property type="entry name" value="GerE"/>
    <property type="match status" value="1"/>
</dbReference>
<dbReference type="CDD" id="cd06170">
    <property type="entry name" value="LuxR_C_like"/>
    <property type="match status" value="1"/>
</dbReference>
<evidence type="ECO:0000256" key="1">
    <source>
        <dbReference type="ARBA" id="ARBA00023015"/>
    </source>
</evidence>
<gene>
    <name evidence="5" type="ORF">EFA69_11190</name>
</gene>
<dbReference type="PANTHER" id="PTHR44688:SF16">
    <property type="entry name" value="DNA-BINDING TRANSCRIPTIONAL ACTIVATOR DEVR_DOSR"/>
    <property type="match status" value="1"/>
</dbReference>
<keyword evidence="6" id="KW-1185">Reference proteome</keyword>
<dbReference type="SMART" id="SM00421">
    <property type="entry name" value="HTH_LUXR"/>
    <property type="match status" value="1"/>
</dbReference>
<dbReference type="PROSITE" id="PS00622">
    <property type="entry name" value="HTH_LUXR_1"/>
    <property type="match status" value="1"/>
</dbReference>
<dbReference type="SUPFAM" id="SSF55785">
    <property type="entry name" value="PYP-like sensor domain (PAS domain)"/>
    <property type="match status" value="1"/>
</dbReference>
<accession>A0A3M9MX15</accession>
<dbReference type="GO" id="GO:0006355">
    <property type="term" value="P:regulation of DNA-templated transcription"/>
    <property type="evidence" value="ECO:0007669"/>
    <property type="project" value="InterPro"/>
</dbReference>
<dbReference type="EMBL" id="RJJE01000009">
    <property type="protein sequence ID" value="RNI30069.1"/>
    <property type="molecule type" value="Genomic_DNA"/>
</dbReference>
<sequence>MLNFSPQGLREQIDEKIATIAAIADELPGVVIIHNLQNNVAVEYMSPRGLRLIGTTLEELRQMGFEFHMRFFNPVESAEYIDKLFSGLLQRNDPTELITYFQKVFFAESQEWVLHHSSSKIFMQDPAGQPLLLITVATSVDPTQSITAKVNRIMEENTFLRQHYQNFAQLGPREREVLKHVALGKSSLEIADELFISEKTVNTHRRNIKLKLNIHSSFEISQYARAFDLI</sequence>
<evidence type="ECO:0000313" key="5">
    <source>
        <dbReference type="EMBL" id="RNI30069.1"/>
    </source>
</evidence>
<dbReference type="PANTHER" id="PTHR44688">
    <property type="entry name" value="DNA-BINDING TRANSCRIPTIONAL ACTIVATOR DEVR_DOSR"/>
    <property type="match status" value="1"/>
</dbReference>
<dbReference type="InterPro" id="IPR036388">
    <property type="entry name" value="WH-like_DNA-bd_sf"/>
</dbReference>
<feature type="domain" description="HTH luxR-type" evidence="4">
    <location>
        <begin position="163"/>
        <end position="228"/>
    </location>
</feature>
<dbReference type="InterPro" id="IPR016032">
    <property type="entry name" value="Sig_transdc_resp-reg_C-effctor"/>
</dbReference>
<proteinExistence type="predicted"/>
<keyword evidence="3" id="KW-0804">Transcription</keyword>
<name>A0A3M9MX15_9BACT</name>
<keyword evidence="2" id="KW-0238">DNA-binding</keyword>
<comment type="caution">
    <text evidence="5">The sequence shown here is derived from an EMBL/GenBank/DDBJ whole genome shotgun (WGS) entry which is preliminary data.</text>
</comment>
<organism evidence="5 6">
    <name type="scientific">Rufibacter immobilis</name>
    <dbReference type="NCBI Taxonomy" id="1348778"/>
    <lineage>
        <taxon>Bacteria</taxon>
        <taxon>Pseudomonadati</taxon>
        <taxon>Bacteroidota</taxon>
        <taxon>Cytophagia</taxon>
        <taxon>Cytophagales</taxon>
        <taxon>Hymenobacteraceae</taxon>
        <taxon>Rufibacter</taxon>
    </lineage>
</organism>
<keyword evidence="1" id="KW-0805">Transcription regulation</keyword>
<evidence type="ECO:0000313" key="6">
    <source>
        <dbReference type="Proteomes" id="UP000271010"/>
    </source>
</evidence>
<dbReference type="PROSITE" id="PS50043">
    <property type="entry name" value="HTH_LUXR_2"/>
    <property type="match status" value="1"/>
</dbReference>
<dbReference type="OrthoDB" id="965844at2"/>
<dbReference type="Proteomes" id="UP000271010">
    <property type="component" value="Unassembled WGS sequence"/>
</dbReference>
<evidence type="ECO:0000256" key="3">
    <source>
        <dbReference type="ARBA" id="ARBA00023163"/>
    </source>
</evidence>
<protein>
    <submittedName>
        <fullName evidence="5">LuxR family transcriptional regulator</fullName>
    </submittedName>
</protein>
<dbReference type="Gene3D" id="1.10.10.10">
    <property type="entry name" value="Winged helix-like DNA-binding domain superfamily/Winged helix DNA-binding domain"/>
    <property type="match status" value="1"/>
</dbReference>
<dbReference type="InterPro" id="IPR000792">
    <property type="entry name" value="Tscrpt_reg_LuxR_C"/>
</dbReference>
<evidence type="ECO:0000256" key="2">
    <source>
        <dbReference type="ARBA" id="ARBA00023125"/>
    </source>
</evidence>
<dbReference type="SUPFAM" id="SSF46894">
    <property type="entry name" value="C-terminal effector domain of the bipartite response regulators"/>
    <property type="match status" value="1"/>
</dbReference>
<dbReference type="InterPro" id="IPR035965">
    <property type="entry name" value="PAS-like_dom_sf"/>
</dbReference>
<evidence type="ECO:0000259" key="4">
    <source>
        <dbReference type="PROSITE" id="PS50043"/>
    </source>
</evidence>
<dbReference type="AlphaFoldDB" id="A0A3M9MX15"/>
<dbReference type="GO" id="GO:0003677">
    <property type="term" value="F:DNA binding"/>
    <property type="evidence" value="ECO:0007669"/>
    <property type="project" value="UniProtKB-KW"/>
</dbReference>
<dbReference type="RefSeq" id="WP_123133150.1">
    <property type="nucleotide sequence ID" value="NZ_JBHMAD010000007.1"/>
</dbReference>